<dbReference type="Gene3D" id="3.40.50.10540">
    <property type="entry name" value="Crotonobetainyl-coa:carnitine coa-transferase, domain 1"/>
    <property type="match status" value="1"/>
</dbReference>
<dbReference type="Proteomes" id="UP000235994">
    <property type="component" value="Unassembled WGS sequence"/>
</dbReference>
<name>A0A2N8KJM5_9BURK</name>
<dbReference type="AlphaFoldDB" id="A0A2N8KJM5"/>
<dbReference type="InterPro" id="IPR023606">
    <property type="entry name" value="CoA-Trfase_III_dom_1_sf"/>
</dbReference>
<dbReference type="PANTHER" id="PTHR48228">
    <property type="entry name" value="SUCCINYL-COA--D-CITRAMALATE COA-TRANSFERASE"/>
    <property type="match status" value="1"/>
</dbReference>
<accession>A0A2N8KJM5</accession>
<proteinExistence type="predicted"/>
<dbReference type="InterPro" id="IPR044855">
    <property type="entry name" value="CoA-Trfase_III_dom3_sf"/>
</dbReference>
<keyword evidence="3" id="KW-1185">Reference proteome</keyword>
<dbReference type="InterPro" id="IPR003673">
    <property type="entry name" value="CoA-Trfase_fam_III"/>
</dbReference>
<dbReference type="SUPFAM" id="SSF89796">
    <property type="entry name" value="CoA-transferase family III (CaiB/BaiF)"/>
    <property type="match status" value="1"/>
</dbReference>
<dbReference type="GO" id="GO:0016740">
    <property type="term" value="F:transferase activity"/>
    <property type="evidence" value="ECO:0007669"/>
    <property type="project" value="UniProtKB-KW"/>
</dbReference>
<organism evidence="2 3">
    <name type="scientific">Achromobacter pulmonis</name>
    <dbReference type="NCBI Taxonomy" id="1389932"/>
    <lineage>
        <taxon>Bacteria</taxon>
        <taxon>Pseudomonadati</taxon>
        <taxon>Pseudomonadota</taxon>
        <taxon>Betaproteobacteria</taxon>
        <taxon>Burkholderiales</taxon>
        <taxon>Alcaligenaceae</taxon>
        <taxon>Achromobacter</taxon>
    </lineage>
</organism>
<protein>
    <submittedName>
        <fullName evidence="2">Formyl-CoA transferase</fullName>
    </submittedName>
</protein>
<evidence type="ECO:0000313" key="2">
    <source>
        <dbReference type="EMBL" id="PND33625.1"/>
    </source>
</evidence>
<dbReference type="InterPro" id="IPR050509">
    <property type="entry name" value="CoA-transferase_III"/>
</dbReference>
<reference evidence="2 3" key="1">
    <citation type="submission" date="2018-01" db="EMBL/GenBank/DDBJ databases">
        <title>The draft genome of an aniline degradation strain ANB-1.</title>
        <authorList>
            <person name="Zhang L."/>
            <person name="Jiang J."/>
        </authorList>
    </citation>
    <scope>NUCLEOTIDE SEQUENCE [LARGE SCALE GENOMIC DNA]</scope>
    <source>
        <strain evidence="2 3">ANB-1</strain>
    </source>
</reference>
<dbReference type="Gene3D" id="3.30.1540.10">
    <property type="entry name" value="formyl-coa transferase, domain 3"/>
    <property type="match status" value="1"/>
</dbReference>
<dbReference type="EMBL" id="POQS01000003">
    <property type="protein sequence ID" value="PND33625.1"/>
    <property type="molecule type" value="Genomic_DNA"/>
</dbReference>
<dbReference type="Pfam" id="PF02515">
    <property type="entry name" value="CoA_transf_3"/>
    <property type="match status" value="1"/>
</dbReference>
<comment type="caution">
    <text evidence="2">The sequence shown here is derived from an EMBL/GenBank/DDBJ whole genome shotgun (WGS) entry which is preliminary data.</text>
</comment>
<dbReference type="PANTHER" id="PTHR48228:SF6">
    <property type="entry name" value="L-CARNITINE COA-TRANSFERASE"/>
    <property type="match status" value="1"/>
</dbReference>
<gene>
    <name evidence="2" type="ORF">C1I89_14235</name>
</gene>
<sequence length="429" mass="45921">MRENPLAHSPIPAWRRLPANCLSTSSHRHGDDMAGQILAGIRVLELGQLIAGPFAAKTLADFGAQVIKIEPPGQGDPLRKWRLLHEGTSVWWEAQSRNKQSVCVDLRQPEGQDLVRQLAAQADVLIENFRPGTMEKWGLSWETLHALNPRLIMLRISGYGQTGPKAQEPGFAAIGEAMAGLRYLNGEPGRAPVRAGLSLGDTIAGLHGAMGVLLALYQRDARGGQGQVIDAALYESIFNLSESLLPEYSVFGAVREPAGAALPGIAPSNAYPCRDGYVLIAGNGDAIFQRLMQRIGRADLGADPDLAHNDGRARRAHELDAVIGAWTAQRDIDGVLDAMREAGVPAGRIYSVADIAQDPHYRARGAIASLRAASGIDVEMPAVFPCLSDNPGAIRERAPQLGEHTDAVLQAAGLDEQQRAGLRARGVIA</sequence>
<evidence type="ECO:0000256" key="1">
    <source>
        <dbReference type="ARBA" id="ARBA00022679"/>
    </source>
</evidence>
<evidence type="ECO:0000313" key="3">
    <source>
        <dbReference type="Proteomes" id="UP000235994"/>
    </source>
</evidence>
<keyword evidence="1 2" id="KW-0808">Transferase</keyword>